<dbReference type="EMBL" id="SNYS01000008">
    <property type="protein sequence ID" value="TDQ68714.1"/>
    <property type="molecule type" value="Genomic_DNA"/>
</dbReference>
<evidence type="ECO:0000256" key="1">
    <source>
        <dbReference type="SAM" id="Phobius"/>
    </source>
</evidence>
<protein>
    <submittedName>
        <fullName evidence="2">Uncharacterized protein</fullName>
    </submittedName>
</protein>
<proteinExistence type="predicted"/>
<keyword evidence="1" id="KW-1133">Transmembrane helix</keyword>
<organism evidence="2 3">
    <name type="scientific">Methanimicrococcus blatticola</name>
    <dbReference type="NCBI Taxonomy" id="91560"/>
    <lineage>
        <taxon>Archaea</taxon>
        <taxon>Methanobacteriati</taxon>
        <taxon>Methanobacteriota</taxon>
        <taxon>Stenosarchaea group</taxon>
        <taxon>Methanomicrobia</taxon>
        <taxon>Methanosarcinales</taxon>
        <taxon>Methanosarcinaceae</taxon>
        <taxon>Methanimicrococcus</taxon>
    </lineage>
</organism>
<comment type="caution">
    <text evidence="2">The sequence shown here is derived from an EMBL/GenBank/DDBJ whole genome shotgun (WGS) entry which is preliminary data.</text>
</comment>
<feature type="transmembrane region" description="Helical" evidence="1">
    <location>
        <begin position="31"/>
        <end position="52"/>
    </location>
</feature>
<keyword evidence="1" id="KW-0812">Transmembrane</keyword>
<feature type="transmembrane region" description="Helical" evidence="1">
    <location>
        <begin position="6"/>
        <end position="24"/>
    </location>
</feature>
<dbReference type="RefSeq" id="WP_133517369.1">
    <property type="nucleotide sequence ID" value="NZ_JAHDUW010000003.1"/>
</dbReference>
<keyword evidence="1" id="KW-0472">Membrane</keyword>
<dbReference type="Proteomes" id="UP000294855">
    <property type="component" value="Unassembled WGS sequence"/>
</dbReference>
<reference evidence="2 3" key="1">
    <citation type="submission" date="2019-03" db="EMBL/GenBank/DDBJ databases">
        <title>Genomic Encyclopedia of Type Strains, Phase IV (KMG-IV): sequencing the most valuable type-strain genomes for metagenomic binning, comparative biology and taxonomic classification.</title>
        <authorList>
            <person name="Goeker M."/>
        </authorList>
    </citation>
    <scope>NUCLEOTIDE SEQUENCE [LARGE SCALE GENOMIC DNA]</scope>
    <source>
        <strain evidence="2 3">DSM 13328</strain>
    </source>
</reference>
<keyword evidence="3" id="KW-1185">Reference proteome</keyword>
<evidence type="ECO:0000313" key="2">
    <source>
        <dbReference type="EMBL" id="TDQ68714.1"/>
    </source>
</evidence>
<sequence>MDTKDIIAFLLIEIATLVMAYAWLQRFVYNPYNWVIIFCLLIVVGVAAYMILSVNSRLNEIEERMESRDKSIRVSIMTVEADLENQLQKLNSNVESAVTEINRKRFI</sequence>
<gene>
    <name evidence="2" type="ORF">C7391_0905</name>
</gene>
<dbReference type="OrthoDB" id="147316at2157"/>
<name>A0A484F3D2_9EURY</name>
<dbReference type="AlphaFoldDB" id="A0A484F3D2"/>
<accession>A0A484F3D2</accession>
<evidence type="ECO:0000313" key="3">
    <source>
        <dbReference type="Proteomes" id="UP000294855"/>
    </source>
</evidence>